<reference evidence="1 2" key="1">
    <citation type="submission" date="2022-04" db="EMBL/GenBank/DDBJ databases">
        <title>Positive selection, recombination, and allopatry shape intraspecific diversity of widespread and dominant cyanobacteria.</title>
        <authorList>
            <person name="Wei J."/>
            <person name="Shu W."/>
            <person name="Hu C."/>
        </authorList>
    </citation>
    <scope>NUCLEOTIDE SEQUENCE [LARGE SCALE GENOMIC DNA]</scope>
    <source>
        <strain evidence="1 2">AS-A4</strain>
    </source>
</reference>
<dbReference type="InterPro" id="IPR000801">
    <property type="entry name" value="Esterase-like"/>
</dbReference>
<dbReference type="SUPFAM" id="SSF53474">
    <property type="entry name" value="alpha/beta-Hydrolases"/>
    <property type="match status" value="1"/>
</dbReference>
<organism evidence="1 2">
    <name type="scientific">Stenomitos frigidus AS-A4</name>
    <dbReference type="NCBI Taxonomy" id="2933935"/>
    <lineage>
        <taxon>Bacteria</taxon>
        <taxon>Bacillati</taxon>
        <taxon>Cyanobacteriota</taxon>
        <taxon>Cyanophyceae</taxon>
        <taxon>Leptolyngbyales</taxon>
        <taxon>Leptolyngbyaceae</taxon>
        <taxon>Stenomitos</taxon>
    </lineage>
</organism>
<keyword evidence="2" id="KW-1185">Reference proteome</keyword>
<name>A0ABV0KMW9_9CYAN</name>
<protein>
    <submittedName>
        <fullName evidence="1">Alpha/beta hydrolase-fold protein</fullName>
    </submittedName>
</protein>
<sequence>MGNITIIRDFYSDVERMTRTLRIFIPEAYTQQPNQSFPVLYMLDGQNVFSHPESAAFDTWCTNTTMEALVSAGTFRPWIIVGIDSTRDRMIEYSPWAGGRGDLCAQFLVSQLKPYIDRTYRTLPQPQWTSVMGSSMGGLLSLYIGKKYANIVGRIGGLSPALMWGGDQMFKLWDQHTELWSKIYLYVGSQEQYSFYGAWLDYVPVTRDFYKHLKQLGYSDHEVHFLLAEGETHYETSWQRRLPEIWRWLLEEPKAEPLRV</sequence>
<comment type="caution">
    <text evidence="1">The sequence shown here is derived from an EMBL/GenBank/DDBJ whole genome shotgun (WGS) entry which is preliminary data.</text>
</comment>
<gene>
    <name evidence="1" type="ORF">NDI38_18950</name>
</gene>
<accession>A0ABV0KMW9</accession>
<dbReference type="PANTHER" id="PTHR48098">
    <property type="entry name" value="ENTEROCHELIN ESTERASE-RELATED"/>
    <property type="match status" value="1"/>
</dbReference>
<dbReference type="Gene3D" id="3.40.50.1820">
    <property type="entry name" value="alpha/beta hydrolase"/>
    <property type="match status" value="1"/>
</dbReference>
<dbReference type="RefSeq" id="WP_190449073.1">
    <property type="nucleotide sequence ID" value="NZ_JAMPLM010000019.1"/>
</dbReference>
<dbReference type="Proteomes" id="UP001476950">
    <property type="component" value="Unassembled WGS sequence"/>
</dbReference>
<dbReference type="InterPro" id="IPR029058">
    <property type="entry name" value="AB_hydrolase_fold"/>
</dbReference>
<evidence type="ECO:0000313" key="2">
    <source>
        <dbReference type="Proteomes" id="UP001476950"/>
    </source>
</evidence>
<dbReference type="GO" id="GO:0016787">
    <property type="term" value="F:hydrolase activity"/>
    <property type="evidence" value="ECO:0007669"/>
    <property type="project" value="UniProtKB-KW"/>
</dbReference>
<proteinExistence type="predicted"/>
<keyword evidence="1" id="KW-0378">Hydrolase</keyword>
<dbReference type="InterPro" id="IPR050583">
    <property type="entry name" value="Mycobacterial_A85_antigen"/>
</dbReference>
<evidence type="ECO:0000313" key="1">
    <source>
        <dbReference type="EMBL" id="MEP1060515.1"/>
    </source>
</evidence>
<dbReference type="Pfam" id="PF00756">
    <property type="entry name" value="Esterase"/>
    <property type="match status" value="1"/>
</dbReference>
<dbReference type="EMBL" id="JAMPLM010000019">
    <property type="protein sequence ID" value="MEP1060515.1"/>
    <property type="molecule type" value="Genomic_DNA"/>
</dbReference>
<dbReference type="PANTHER" id="PTHR48098:SF6">
    <property type="entry name" value="FERRI-BACILLIBACTIN ESTERASE BESA"/>
    <property type="match status" value="1"/>
</dbReference>